<dbReference type="Proteomes" id="UP000031838">
    <property type="component" value="Chromosome 1"/>
</dbReference>
<dbReference type="EMBL" id="CP002580">
    <property type="protein sequence ID" value="AJK46102.1"/>
    <property type="molecule type" value="Genomic_DNA"/>
</dbReference>
<feature type="transmembrane region" description="Helical" evidence="4">
    <location>
        <begin position="298"/>
        <end position="317"/>
    </location>
</feature>
<dbReference type="KEGG" id="bpla:bpln_1g15580"/>
<feature type="transmembrane region" description="Helical" evidence="4">
    <location>
        <begin position="385"/>
        <end position="405"/>
    </location>
</feature>
<sequence length="418" mass="43950">MSATNLPSGNLAQSRGDRYRWIVLGVAALAQTTASITAQGIYTLIPSLQTAFHLSEGAGALSVSALNGGQVVTMLMLGWLIDRFGERYVVAFTMVTMGLSALVGAVVSPSYLVLLLFFVLVGTSYASVQPGGTRAIVRWFPPNERGMATGVRQAGLPLGTALAAMVLPLLAATYSWRAALMLQGAVGIAGGILFGLLHRDERNIPGAPSAAPPNLLKAVRLVAGYSALWPVMLAGAAMVTFQYTFATHAIPFIAARFHYSVVAAALLFSISQWLGIAGRVGLAWISDRFWPNRRVRSLGASMAICIAATIALLLLPVGTSNAVLTAIFCVLGLFGVGWYPLYLLQIAEMAPKTVVASTISFSMTLNMVAISVVPPLFGVVVDHSSYGVAWSALSLLLAAGIVVLWRGASRAELARANG</sequence>
<dbReference type="InterPro" id="IPR052952">
    <property type="entry name" value="MFS-Transporter"/>
</dbReference>
<feature type="transmembrane region" description="Helical" evidence="4">
    <location>
        <begin position="21"/>
        <end position="45"/>
    </location>
</feature>
<dbReference type="SUPFAM" id="SSF103473">
    <property type="entry name" value="MFS general substrate transporter"/>
    <property type="match status" value="1"/>
</dbReference>
<evidence type="ECO:0000256" key="3">
    <source>
        <dbReference type="ARBA" id="ARBA00023136"/>
    </source>
</evidence>
<feature type="transmembrane region" description="Helical" evidence="4">
    <location>
        <begin position="88"/>
        <end position="105"/>
    </location>
</feature>
<dbReference type="AlphaFoldDB" id="A0A0B6RLA2"/>
<dbReference type="PROSITE" id="PS50850">
    <property type="entry name" value="MFS"/>
    <property type="match status" value="1"/>
</dbReference>
<keyword evidence="1 4" id="KW-0812">Transmembrane</keyword>
<reference evidence="7" key="1">
    <citation type="submission" date="2011-03" db="EMBL/GenBank/DDBJ databases">
        <authorList>
            <person name="Voget S."/>
            <person name="Streit W.R."/>
            <person name="Jaeger K.E."/>
            <person name="Daniel R."/>
        </authorList>
    </citation>
    <scope>NUCLEOTIDE SEQUENCE [LARGE SCALE GENOMIC DNA]</scope>
    <source>
        <strain evidence="7">PG1</strain>
    </source>
</reference>
<organism evidence="6 7">
    <name type="scientific">Burkholderia plantarii</name>
    <dbReference type="NCBI Taxonomy" id="41899"/>
    <lineage>
        <taxon>Bacteria</taxon>
        <taxon>Pseudomonadati</taxon>
        <taxon>Pseudomonadota</taxon>
        <taxon>Betaproteobacteria</taxon>
        <taxon>Burkholderiales</taxon>
        <taxon>Burkholderiaceae</taxon>
        <taxon>Burkholderia</taxon>
    </lineage>
</organism>
<dbReference type="HOGENOM" id="CLU_001265_58_2_4"/>
<feature type="transmembrane region" description="Helical" evidence="4">
    <location>
        <begin position="154"/>
        <end position="174"/>
    </location>
</feature>
<feature type="transmembrane region" description="Helical" evidence="4">
    <location>
        <begin position="180"/>
        <end position="197"/>
    </location>
</feature>
<feature type="transmembrane region" description="Helical" evidence="4">
    <location>
        <begin position="57"/>
        <end position="81"/>
    </location>
</feature>
<feature type="domain" description="Major facilitator superfamily (MFS) profile" evidence="5">
    <location>
        <begin position="23"/>
        <end position="412"/>
    </location>
</feature>
<dbReference type="PANTHER" id="PTHR23527:SF1">
    <property type="entry name" value="BLL3282 PROTEIN"/>
    <property type="match status" value="1"/>
</dbReference>
<dbReference type="KEGG" id="bgp:BGL_1c15870"/>
<dbReference type="InterPro" id="IPR011701">
    <property type="entry name" value="MFS"/>
</dbReference>
<accession>A0A0B6RLA2</accession>
<keyword evidence="7" id="KW-1185">Reference proteome</keyword>
<evidence type="ECO:0000313" key="7">
    <source>
        <dbReference type="Proteomes" id="UP000031838"/>
    </source>
</evidence>
<feature type="transmembrane region" description="Helical" evidence="4">
    <location>
        <begin position="218"/>
        <end position="245"/>
    </location>
</feature>
<dbReference type="OrthoDB" id="9773404at2"/>
<feature type="transmembrane region" description="Helical" evidence="4">
    <location>
        <begin position="111"/>
        <end position="128"/>
    </location>
</feature>
<proteinExistence type="predicted"/>
<dbReference type="InterPro" id="IPR020846">
    <property type="entry name" value="MFS_dom"/>
</dbReference>
<name>A0A0B6RLA2_BURPL</name>
<evidence type="ECO:0000256" key="2">
    <source>
        <dbReference type="ARBA" id="ARBA00022989"/>
    </source>
</evidence>
<dbReference type="GO" id="GO:0022857">
    <property type="term" value="F:transmembrane transporter activity"/>
    <property type="evidence" value="ECO:0007669"/>
    <property type="project" value="InterPro"/>
</dbReference>
<feature type="transmembrane region" description="Helical" evidence="4">
    <location>
        <begin position="323"/>
        <end position="342"/>
    </location>
</feature>
<evidence type="ECO:0000313" key="6">
    <source>
        <dbReference type="EMBL" id="AJK46102.1"/>
    </source>
</evidence>
<gene>
    <name evidence="6" type="ORF">BGL_1c15870</name>
</gene>
<keyword evidence="2 4" id="KW-1133">Transmembrane helix</keyword>
<dbReference type="RefSeq" id="WP_042624701.1">
    <property type="nucleotide sequence ID" value="NZ_BSTO01000005.1"/>
</dbReference>
<keyword evidence="3 4" id="KW-0472">Membrane</keyword>
<dbReference type="InterPro" id="IPR036259">
    <property type="entry name" value="MFS_trans_sf"/>
</dbReference>
<reference evidence="6 7" key="2">
    <citation type="journal article" date="2016" name="Appl. Microbiol. Biotechnol.">
        <title>Mutations improving production and secretion of extracellular lipase by Burkholderia glumae PG1.</title>
        <authorList>
            <person name="Knapp A."/>
            <person name="Voget S."/>
            <person name="Gao R."/>
            <person name="Zaburannyi N."/>
            <person name="Krysciak D."/>
            <person name="Breuer M."/>
            <person name="Hauer B."/>
            <person name="Streit W.R."/>
            <person name="Muller R."/>
            <person name="Daniel R."/>
            <person name="Jaeger K.E."/>
        </authorList>
    </citation>
    <scope>NUCLEOTIDE SEQUENCE [LARGE SCALE GENOMIC DNA]</scope>
    <source>
        <strain evidence="6 7">PG1</strain>
    </source>
</reference>
<dbReference type="PANTHER" id="PTHR23527">
    <property type="entry name" value="BLL3282 PROTEIN"/>
    <property type="match status" value="1"/>
</dbReference>
<evidence type="ECO:0000256" key="4">
    <source>
        <dbReference type="SAM" id="Phobius"/>
    </source>
</evidence>
<feature type="transmembrane region" description="Helical" evidence="4">
    <location>
        <begin position="354"/>
        <end position="373"/>
    </location>
</feature>
<dbReference type="CDD" id="cd17475">
    <property type="entry name" value="MFS_MT3072_like"/>
    <property type="match status" value="1"/>
</dbReference>
<dbReference type="Gene3D" id="1.20.1250.20">
    <property type="entry name" value="MFS general substrate transporter like domains"/>
    <property type="match status" value="2"/>
</dbReference>
<evidence type="ECO:0000256" key="1">
    <source>
        <dbReference type="ARBA" id="ARBA00022692"/>
    </source>
</evidence>
<protein>
    <submittedName>
        <fullName evidence="6">Major facilitator superfamily MFS-1 transporter</fullName>
    </submittedName>
</protein>
<feature type="transmembrane region" description="Helical" evidence="4">
    <location>
        <begin position="257"/>
        <end position="277"/>
    </location>
</feature>
<dbReference type="Pfam" id="PF07690">
    <property type="entry name" value="MFS_1"/>
    <property type="match status" value="1"/>
</dbReference>
<evidence type="ECO:0000259" key="5">
    <source>
        <dbReference type="PROSITE" id="PS50850"/>
    </source>
</evidence>